<gene>
    <name evidence="1" type="ORF">CPB83DRAFT_860965</name>
</gene>
<dbReference type="Gene3D" id="1.25.40.10">
    <property type="entry name" value="Tetratricopeptide repeat domain"/>
    <property type="match status" value="1"/>
</dbReference>
<sequence length="99" mass="11552">MKQYWKAQQLLEESTDNKMHAQNPIFLASEKLLVDVYIGLGEGDKAEKMQESVVEAMTKSCGYDSEKLIPELEHLANIYQKSNQLGKRHRVKLRLLRYR</sequence>
<dbReference type="Proteomes" id="UP000807306">
    <property type="component" value="Unassembled WGS sequence"/>
</dbReference>
<protein>
    <submittedName>
        <fullName evidence="1">Uncharacterized protein</fullName>
    </submittedName>
</protein>
<accession>A0A9P6JL76</accession>
<dbReference type="OrthoDB" id="10260758at2759"/>
<evidence type="ECO:0000313" key="2">
    <source>
        <dbReference type="Proteomes" id="UP000807306"/>
    </source>
</evidence>
<proteinExistence type="predicted"/>
<organism evidence="1 2">
    <name type="scientific">Crepidotus variabilis</name>
    <dbReference type="NCBI Taxonomy" id="179855"/>
    <lineage>
        <taxon>Eukaryota</taxon>
        <taxon>Fungi</taxon>
        <taxon>Dikarya</taxon>
        <taxon>Basidiomycota</taxon>
        <taxon>Agaricomycotina</taxon>
        <taxon>Agaricomycetes</taxon>
        <taxon>Agaricomycetidae</taxon>
        <taxon>Agaricales</taxon>
        <taxon>Agaricineae</taxon>
        <taxon>Crepidotaceae</taxon>
        <taxon>Crepidotus</taxon>
    </lineage>
</organism>
<comment type="caution">
    <text evidence="1">The sequence shown here is derived from an EMBL/GenBank/DDBJ whole genome shotgun (WGS) entry which is preliminary data.</text>
</comment>
<dbReference type="EMBL" id="MU157896">
    <property type="protein sequence ID" value="KAF9524598.1"/>
    <property type="molecule type" value="Genomic_DNA"/>
</dbReference>
<dbReference type="AlphaFoldDB" id="A0A9P6JL76"/>
<reference evidence="1" key="1">
    <citation type="submission" date="2020-11" db="EMBL/GenBank/DDBJ databases">
        <authorList>
            <consortium name="DOE Joint Genome Institute"/>
            <person name="Ahrendt S."/>
            <person name="Riley R."/>
            <person name="Andreopoulos W."/>
            <person name="Labutti K."/>
            <person name="Pangilinan J."/>
            <person name="Ruiz-Duenas F.J."/>
            <person name="Barrasa J.M."/>
            <person name="Sanchez-Garcia M."/>
            <person name="Camarero S."/>
            <person name="Miyauchi S."/>
            <person name="Serrano A."/>
            <person name="Linde D."/>
            <person name="Babiker R."/>
            <person name="Drula E."/>
            <person name="Ayuso-Fernandez I."/>
            <person name="Pacheco R."/>
            <person name="Padilla G."/>
            <person name="Ferreira P."/>
            <person name="Barriuso J."/>
            <person name="Kellner H."/>
            <person name="Castanera R."/>
            <person name="Alfaro M."/>
            <person name="Ramirez L."/>
            <person name="Pisabarro A.G."/>
            <person name="Kuo A."/>
            <person name="Tritt A."/>
            <person name="Lipzen A."/>
            <person name="He G."/>
            <person name="Yan M."/>
            <person name="Ng V."/>
            <person name="Cullen D."/>
            <person name="Martin F."/>
            <person name="Rosso M.-N."/>
            <person name="Henrissat B."/>
            <person name="Hibbett D."/>
            <person name="Martinez A.T."/>
            <person name="Grigoriev I.V."/>
        </authorList>
    </citation>
    <scope>NUCLEOTIDE SEQUENCE</scope>
    <source>
        <strain evidence="1">CBS 506.95</strain>
    </source>
</reference>
<name>A0A9P6JL76_9AGAR</name>
<keyword evidence="2" id="KW-1185">Reference proteome</keyword>
<evidence type="ECO:0000313" key="1">
    <source>
        <dbReference type="EMBL" id="KAF9524598.1"/>
    </source>
</evidence>
<dbReference type="InterPro" id="IPR011990">
    <property type="entry name" value="TPR-like_helical_dom_sf"/>
</dbReference>